<dbReference type="Gene3D" id="2.60.420.10">
    <property type="entry name" value="Maltose phosphorylase, domain 3"/>
    <property type="match status" value="1"/>
</dbReference>
<keyword evidence="1" id="KW-0328">Glycosyltransferase</keyword>
<keyword evidence="2" id="KW-0808">Transferase</keyword>
<dbReference type="SUPFAM" id="SSF74650">
    <property type="entry name" value="Galactose mutarotase-like"/>
    <property type="match status" value="2"/>
</dbReference>
<feature type="region of interest" description="Disordered" evidence="3">
    <location>
        <begin position="2086"/>
        <end position="2118"/>
    </location>
</feature>
<gene>
    <name evidence="8" type="ORF">PAMC26510_36475</name>
</gene>
<dbReference type="InterPro" id="IPR012341">
    <property type="entry name" value="6hp_glycosidase-like_sf"/>
</dbReference>
<evidence type="ECO:0000313" key="9">
    <source>
        <dbReference type="Proteomes" id="UP000194546"/>
    </source>
</evidence>
<evidence type="ECO:0000256" key="4">
    <source>
        <dbReference type="SAM" id="Phobius"/>
    </source>
</evidence>
<dbReference type="SUPFAM" id="SSF48208">
    <property type="entry name" value="Six-hairpin glycosidases"/>
    <property type="match status" value="1"/>
</dbReference>
<protein>
    <submittedName>
        <fullName evidence="8">Cyclic beta-1,2-glucan synthase</fullName>
    </submittedName>
</protein>
<proteinExistence type="predicted"/>
<dbReference type="InterPro" id="IPR008928">
    <property type="entry name" value="6-hairpin_glycosidase_sf"/>
</dbReference>
<dbReference type="InterPro" id="IPR011013">
    <property type="entry name" value="Gal_mutarotase_sf_dom"/>
</dbReference>
<comment type="caution">
    <text evidence="8">The sequence shown here is derived from an EMBL/GenBank/DDBJ whole genome shotgun (WGS) entry which is preliminary data.</text>
</comment>
<dbReference type="Gene3D" id="1.50.10.140">
    <property type="match status" value="2"/>
</dbReference>
<dbReference type="Pfam" id="PF17167">
    <property type="entry name" value="Glyco_hydro_94"/>
    <property type="match status" value="1"/>
</dbReference>
<feature type="transmembrane region" description="Helical" evidence="4">
    <location>
        <begin position="463"/>
        <end position="482"/>
    </location>
</feature>
<dbReference type="InterPro" id="IPR033432">
    <property type="entry name" value="GH94_catalytic"/>
</dbReference>
<accession>A0A242M4K5</accession>
<feature type="transmembrane region" description="Helical" evidence="4">
    <location>
        <begin position="488"/>
        <end position="506"/>
    </location>
</feature>
<dbReference type="SMART" id="SM01068">
    <property type="entry name" value="CBM_X"/>
    <property type="match status" value="2"/>
</dbReference>
<evidence type="ECO:0000259" key="5">
    <source>
        <dbReference type="Pfam" id="PF06165"/>
    </source>
</evidence>
<evidence type="ECO:0000313" key="8">
    <source>
        <dbReference type="EMBL" id="OTP66032.1"/>
    </source>
</evidence>
<keyword evidence="4" id="KW-0812">Transmembrane</keyword>
<dbReference type="PANTHER" id="PTHR37469">
    <property type="entry name" value="CELLOBIONIC ACID PHOSPHORYLASE-RELATED"/>
    <property type="match status" value="1"/>
</dbReference>
<keyword evidence="4" id="KW-1133">Transmembrane helix</keyword>
<dbReference type="InterPro" id="IPR037018">
    <property type="entry name" value="GH65_N"/>
</dbReference>
<evidence type="ECO:0000259" key="7">
    <source>
        <dbReference type="Pfam" id="PF17167"/>
    </source>
</evidence>
<dbReference type="GO" id="GO:0005975">
    <property type="term" value="P:carbohydrate metabolic process"/>
    <property type="evidence" value="ECO:0007669"/>
    <property type="project" value="InterPro"/>
</dbReference>
<dbReference type="GO" id="GO:0016757">
    <property type="term" value="F:glycosyltransferase activity"/>
    <property type="evidence" value="ECO:0007669"/>
    <property type="project" value="UniProtKB-KW"/>
</dbReference>
<dbReference type="Gene3D" id="2.70.98.40">
    <property type="entry name" value="Glycoside hydrolase, family 65, N-terminal domain"/>
    <property type="match status" value="2"/>
</dbReference>
<dbReference type="CDD" id="cd11753">
    <property type="entry name" value="GH94N_ChvB_NdvB_2_like"/>
    <property type="match status" value="1"/>
</dbReference>
<dbReference type="GO" id="GO:0030246">
    <property type="term" value="F:carbohydrate binding"/>
    <property type="evidence" value="ECO:0007669"/>
    <property type="project" value="InterPro"/>
</dbReference>
<dbReference type="InterPro" id="IPR052047">
    <property type="entry name" value="GH94_Enzymes"/>
</dbReference>
<dbReference type="InterPro" id="IPR019282">
    <property type="entry name" value="Glycoamylase-like_cons_dom"/>
</dbReference>
<name>A0A242M4K5_CABSO</name>
<dbReference type="PANTHER" id="PTHR37469:SF2">
    <property type="entry name" value="CELLOBIONIC ACID PHOSPHORYLASE"/>
    <property type="match status" value="1"/>
</dbReference>
<evidence type="ECO:0000256" key="2">
    <source>
        <dbReference type="ARBA" id="ARBA00022679"/>
    </source>
</evidence>
<dbReference type="Proteomes" id="UP000194546">
    <property type="component" value="Unassembled WGS sequence"/>
</dbReference>
<dbReference type="InterPro" id="IPR010383">
    <property type="entry name" value="Glyco_hydrolase_94_b-supersand"/>
</dbReference>
<feature type="domain" description="Glycosyl hydrolase 94 catalytic" evidence="7">
    <location>
        <begin position="2422"/>
        <end position="2846"/>
    </location>
</feature>
<feature type="domain" description="Glycosyl hydrolase 94 supersandwich" evidence="5">
    <location>
        <begin position="1629"/>
        <end position="1911"/>
    </location>
</feature>
<dbReference type="Pfam" id="PF06165">
    <property type="entry name" value="GH94_b-supersand"/>
    <property type="match status" value="2"/>
</dbReference>
<reference evidence="8 9" key="1">
    <citation type="submission" date="2017-03" db="EMBL/GenBank/DDBJ databases">
        <title>Genome analysis of strain PAMC 26510.</title>
        <authorList>
            <person name="Oh H.-M."/>
            <person name="Yang J.-A."/>
        </authorList>
    </citation>
    <scope>NUCLEOTIDE SEQUENCE [LARGE SCALE GENOMIC DNA]</scope>
    <source>
        <strain evidence="8 9">PAMC 26510</strain>
    </source>
</reference>
<evidence type="ECO:0000259" key="6">
    <source>
        <dbReference type="Pfam" id="PF10091"/>
    </source>
</evidence>
<dbReference type="Gene3D" id="1.50.10.10">
    <property type="match status" value="1"/>
</dbReference>
<organism evidence="8 9">
    <name type="scientific">Caballeronia sordidicola</name>
    <name type="common">Burkholderia sordidicola</name>
    <dbReference type="NCBI Taxonomy" id="196367"/>
    <lineage>
        <taxon>Bacteria</taxon>
        <taxon>Pseudomonadati</taxon>
        <taxon>Pseudomonadota</taxon>
        <taxon>Betaproteobacteria</taxon>
        <taxon>Burkholderiales</taxon>
        <taxon>Burkholderiaceae</taxon>
        <taxon>Caballeronia</taxon>
    </lineage>
</organism>
<feature type="domain" description="Glycoamylase-like" evidence="6">
    <location>
        <begin position="1379"/>
        <end position="1577"/>
    </location>
</feature>
<evidence type="ECO:0000256" key="3">
    <source>
        <dbReference type="SAM" id="MobiDB-lite"/>
    </source>
</evidence>
<dbReference type="EMBL" id="NBTY01000209">
    <property type="protein sequence ID" value="OTP66032.1"/>
    <property type="molecule type" value="Genomic_DNA"/>
</dbReference>
<dbReference type="CDD" id="cd11756">
    <property type="entry name" value="GH94N_ChvB_NdvB_1_like"/>
    <property type="match status" value="1"/>
</dbReference>
<sequence>MTPLASWFIWDFLGTSFSDDSQAPSRVLPKAVTHATWTSMDLFRSKSTRKPNLLLATYAKWKTQSRALPPEPALRAELFSADQMELHGSHLAGLHRLSTGSGSDHLLPRLTNNEAALLNAYERLTKATLGSYRVTPAAEWLLDNYYLIAEQIRIARHHLPKGYSRELPRLANGPSSELPRVYSIALETISHGDGRVNNESLSRFIAAYQTVTPLTLGELWAIPIMLRLALIENLRRVASRVTTDLDDRNLAGQWADRMTETAGRDPKSVVLTVADMARSRPPVASSFVAELARRLQGQSATLALPLTWIEQLLAESGLSIDRMVQMEAQQQAADQVSISNSISSLRLLSSTDWRDFVESASLVEQVLREDPADVYRAMDFATRDRYRHSVERLARASKRPEEIVARAAINLSRDAVKATPVRGVAHHVGFYLLRDGVALLERHLEAKVSAIEVWRRILRLAPLPIYLTLAALITFAFAWPFLDAAHRHGWHSGLIALLAVPALLMASRLAIDLVNWSVTLTVQPDWLPRLDFTKGIPAQMRTLVVIPSLIGSAEDIEDLAEGLEVRFLANRDPHLHFGLLSDFMDAATEHLDQDASLMLRAQFAIEALNEKYRDTEGDRFFLFHRPRRWNAVEKVWMAHERKRGKIAELDALLRGEGRDRFSLIVGNIVALPRVRYVITLDTDTQLPRDAARQFIGAISHPLNAAVYDAHKKRVTSGHAILQPRVSVSLTSTARSTYARLFGGDAGIDPYTRAASDVYQDLFREGSFIGKGIYEVDAFEQAVEGRFPDNRILSHDLVEGCYARAALLSDVHLYEEYPSRYSSDVNRRHRWIRGDWQLLPWIFPWAPTQDGGLARNPLSLLSRWKLFDNLRRSAAPAALLAMLLTGWISGWQPAVWTIAIVALSLGMPLSASLIELLQKPHDMPLRRHIALTTQSAGRHLARALLGLAWLPHEALYSMDAIVRTLWRVGYSHRKMLQWNASREVERAATNDPRALYRQMAIGPLLGAASIVLFIRTPETLAAVLPFALAWLVSPLLAWWISRPPVQTESAFAAGETQFLRALARKTWAFFDEYVRADDHWLPPDNIQEMPTTGAMVIARRTSPTNMGMGLLAHLAAFDFGYLSAGRMLARVGETLATMDGLERYRNHFLNWYDTSTLEALGPRYVSTVDSGNLAGHLMTLSRGLLQLADEPAFDRRVFPGLADTLDAYRAAAHAAEFDLDAFLPLSGLLGAASATPPRTLSEAVAVMRQVSVLTDTLVHDIKGGADSDLAFWSRALKAQCLDIAHELDLFDLRAAPDSSAALPTIRQLARLDMSAWHDPSDTRVVEVRNAAVDRIAQAERLAQLAGELATMDFKFLYDRSRELLSIGYNVDERRLDAGFYDLLASEARLTNFVAIAQGQLPQESWFTLGRLLTSTGGVPVLLSWTGSMFEYLMPMLVMPTYDGTLLDQTCRAAVARQIEYGHQLGVPWGVSESGYNVLDAQFNYQYRAFGVPGLGLKRGLGDDVVIAPYATALALMVAPDAACRNLQRLTATGAAGRFGLYEAIDHTQARVPRGQSSVVIQSYMAHHQGMSLLSLASVLLGQPMQRRFESDPQFKATTLLLQERIPKTATEYLPTPGLPSEDSAALIAETKLRIFTDPDRPRPSVQLLSNGRYHVMVSSAGGGYSRCGDLSVTRWREDMTSDNWGMFCYLRDVASGEFWSSAHQPTLRHPDLYEAIFSDARAEFRVRERDFDSHTEIVVSPEDDIELRRVRITNRARVRRTIELTSYGEVVLAPAIADAAHRAFSNLFVQTELLEPLQAILCTRRARSSKEVVPWMCHLLAAHGVDIDAISYETDRARFIGRGRNVAHPAAMDDGSDTQGRLSNSAGSVLDPVVSIRCRITLNPGQSATIDFVTGMSDSRDGCLHLINKYRDRQLADRVFDLAWTHSQVSLRQMNATVSDARLYEQMAASIIYANASLRAESGVLSANRRNQSGLWGQSISGDLPIVLLQITDMANIELVRQMVQAHAYWRLKGLAVDLVIWNEDHAGYRQDLQDLIMGLIASGTEANLIDRPGGIFVRPAQQLSREDRDLMQAVARIIVSDTRGSLAEQVERRRPETSEAPFEPTPGYAEEPSLERHPAEKPRALILQNPYGGFSEDGAEYIIRLQPGQATPAPWSNVLANPGFGSVVSESGGAYTWSENAHEFRLTPWINDPVSDSSGEAFYLRDEETGHHWSPTPLPRRGSGTYTTRHGFGYSVFEHEEEGIRSELWMYVALHASIKFSVLKIRNVSGRARRLSATGYVEWTLGDLREKSAMHIVTEADPLTGTLFARNDYSMEFGGRVGFFAVDEGVSSFTCDRREFIGRNGSLRAPAAMRHARLSGRAGAGLDPCAALKADFDIADGDSHEIVFQMGAAHDAQSVEGLAKAFRGAAAAASALHEVREHWRATLGRVQVKTPEPAVDVLVNGWLMYQVIACRFWARSGYYQSGGAFGFRDQLQDSMAMIHATPQLTRAHLLLCAAHQFPEGDVQHWWHPPLGRGVRTECSDDYLWLAVATSRYVAITGDRSVLDERVGYIEGRAVHVGEDSYYDLPGTSPLVETLYAHCVRAIEHGMTKGAHGLPLIGSGDWNDGMNLVGAQGRGESVWLGFFLYDVLLKFADTALMHGDAGFATRCRSQAVLLRDHLELHGWDGDWYRRAYFDDGTPLGSAANDECKIDSIAQSWSVLSGAGSADRQREAMASLDRYLVKRDAGLIQLLAPPFDRSALDPGYIKGYVPGVRENGGQYTHAAIWATMAFATLGDSERAWELLRMINPVLHGRGGPAITQYKVEPYVMTADVYGVSPHEGRGGWSWYTGSAAWMYRLVVESLLGLSVIGDRLSVAPLLPANWRSFEMTYRYGDTPFRITVNEAAIDSAKHAILDGVPQQGGEVILVDDGREHTVEMGFPRAAQGSAPIVVLEDS</sequence>
<dbReference type="Pfam" id="PF10091">
    <property type="entry name" value="Glycoamylase"/>
    <property type="match status" value="1"/>
</dbReference>
<feature type="domain" description="Glycosyl hydrolase 94 supersandwich" evidence="5">
    <location>
        <begin position="2140"/>
        <end position="2407"/>
    </location>
</feature>
<dbReference type="InterPro" id="IPR037820">
    <property type="entry name" value="GH94N_NdvB"/>
</dbReference>
<keyword evidence="4" id="KW-0472">Membrane</keyword>
<evidence type="ECO:0000256" key="1">
    <source>
        <dbReference type="ARBA" id="ARBA00022676"/>
    </source>
</evidence>
<dbReference type="InterPro" id="IPR037824">
    <property type="entry name" value="GH94N_2_NdvB"/>
</dbReference>